<dbReference type="Pfam" id="PF04892">
    <property type="entry name" value="VanZ"/>
    <property type="match status" value="1"/>
</dbReference>
<dbReference type="AlphaFoldDB" id="A0A6G2CGU4"/>
<accession>A0A6G2CGU4</accession>
<comment type="caution">
    <text evidence="3">The sequence shown here is derived from an EMBL/GenBank/DDBJ whole genome shotgun (WGS) entry which is preliminary data.</text>
</comment>
<keyword evidence="2" id="KW-0812">Transmembrane</keyword>
<evidence type="ECO:0000256" key="2">
    <source>
        <dbReference type="SAM" id="Phobius"/>
    </source>
</evidence>
<dbReference type="RefSeq" id="WP_129821518.1">
    <property type="nucleotide sequence ID" value="NZ_RCYV01000010.1"/>
</dbReference>
<dbReference type="InterPro" id="IPR006976">
    <property type="entry name" value="VanZ-like"/>
</dbReference>
<evidence type="ECO:0000313" key="3">
    <source>
        <dbReference type="EMBL" id="MTL94703.1"/>
    </source>
</evidence>
<sequence>MKKVRVLFTILWMGFIFFQGTQTGDVSIESSDRIVNPIVEVIEKTVEWLKPKQESSESEPVKETVETSPKPTESQREILYQKVHYIVRKSAHFFEYAVLGGLAFWMFQGFRVTFWNQVIYSLFMILSVAVMDEYLQSFVARTSSVSDILIDFSGGMTGVLILYLIKKAFR</sequence>
<keyword evidence="2" id="KW-0472">Membrane</keyword>
<keyword evidence="2" id="KW-1133">Transmembrane helix</keyword>
<proteinExistence type="predicted"/>
<feature type="transmembrane region" description="Helical" evidence="2">
    <location>
        <begin position="90"/>
        <end position="107"/>
    </location>
</feature>
<protein>
    <submittedName>
        <fullName evidence="3">Phorsphotransbutyrlylase</fullName>
    </submittedName>
</protein>
<gene>
    <name evidence="3" type="ORF">GMA64_09210</name>
</gene>
<reference evidence="3" key="1">
    <citation type="journal article" date="2019" name="Nat. Med.">
        <title>A library of human gut bacterial isolates paired with longitudinal multiomics data enables mechanistic microbiome research.</title>
        <authorList>
            <person name="Poyet M."/>
            <person name="Groussin M."/>
            <person name="Gibbons S.M."/>
            <person name="Avila-Pacheco J."/>
            <person name="Jiang X."/>
            <person name="Kearney S.M."/>
            <person name="Perrotta A.R."/>
            <person name="Berdy B."/>
            <person name="Zhao S."/>
            <person name="Lieberman T.D."/>
            <person name="Swanson P.K."/>
            <person name="Smith M."/>
            <person name="Roesemann S."/>
            <person name="Alexander J.E."/>
            <person name="Rich S.A."/>
            <person name="Livny J."/>
            <person name="Vlamakis H."/>
            <person name="Clish C."/>
            <person name="Bullock K."/>
            <person name="Deik A."/>
            <person name="Scott J."/>
            <person name="Pierce K.A."/>
            <person name="Xavier R.J."/>
            <person name="Alm E.J."/>
        </authorList>
    </citation>
    <scope>NUCLEOTIDE SEQUENCE</scope>
    <source>
        <strain evidence="3">BIOML-A179</strain>
    </source>
</reference>
<name>A0A6G2CGU4_9FIRM</name>
<feature type="transmembrane region" description="Helical" evidence="2">
    <location>
        <begin position="148"/>
        <end position="165"/>
    </location>
</feature>
<organism evidence="3">
    <name type="scientific">Turicibacter sanguinis</name>
    <dbReference type="NCBI Taxonomy" id="154288"/>
    <lineage>
        <taxon>Bacteria</taxon>
        <taxon>Bacillati</taxon>
        <taxon>Bacillota</taxon>
        <taxon>Erysipelotrichia</taxon>
        <taxon>Erysipelotrichales</taxon>
        <taxon>Turicibacteraceae</taxon>
        <taxon>Turicibacter</taxon>
    </lineage>
</organism>
<evidence type="ECO:0000256" key="1">
    <source>
        <dbReference type="SAM" id="MobiDB-lite"/>
    </source>
</evidence>
<feature type="compositionally biased region" description="Basic and acidic residues" evidence="1">
    <location>
        <begin position="53"/>
        <end position="65"/>
    </location>
</feature>
<feature type="region of interest" description="Disordered" evidence="1">
    <location>
        <begin position="53"/>
        <end position="72"/>
    </location>
</feature>
<dbReference type="NCBIfam" id="NF037970">
    <property type="entry name" value="vanZ_1"/>
    <property type="match status" value="1"/>
</dbReference>
<dbReference type="EMBL" id="WMQV01000020">
    <property type="protein sequence ID" value="MTL94703.1"/>
    <property type="molecule type" value="Genomic_DNA"/>
</dbReference>